<comment type="caution">
    <text evidence="3">The sequence shown here is derived from an EMBL/GenBank/DDBJ whole genome shotgun (WGS) entry which is preliminary data.</text>
</comment>
<evidence type="ECO:0000256" key="1">
    <source>
        <dbReference type="SAM" id="MobiDB-lite"/>
    </source>
</evidence>
<accession>A0ABS2L8I1</accession>
<keyword evidence="2" id="KW-0472">Membrane</keyword>
<dbReference type="RefSeq" id="WP_205110802.1">
    <property type="nucleotide sequence ID" value="NZ_BAAAHT010000014.1"/>
</dbReference>
<keyword evidence="2" id="KW-1133">Transmembrane helix</keyword>
<name>A0ABS2L8I1_9MICO</name>
<organism evidence="3 4">
    <name type="scientific">Subtercola frigoramans</name>
    <dbReference type="NCBI Taxonomy" id="120298"/>
    <lineage>
        <taxon>Bacteria</taxon>
        <taxon>Bacillati</taxon>
        <taxon>Actinomycetota</taxon>
        <taxon>Actinomycetes</taxon>
        <taxon>Micrococcales</taxon>
        <taxon>Microbacteriaceae</taxon>
        <taxon>Subtercola</taxon>
    </lineage>
</organism>
<proteinExistence type="predicted"/>
<feature type="transmembrane region" description="Helical" evidence="2">
    <location>
        <begin position="12"/>
        <end position="34"/>
    </location>
</feature>
<keyword evidence="4" id="KW-1185">Reference proteome</keyword>
<evidence type="ECO:0000313" key="3">
    <source>
        <dbReference type="EMBL" id="MBM7473384.1"/>
    </source>
</evidence>
<protein>
    <submittedName>
        <fullName evidence="3">Uncharacterized protein involved in exopolysaccharide biosynthesis</fullName>
    </submittedName>
</protein>
<sequence>MTLQDYVRILRVHWLAIVVLVVVGSGCAYGWSLLQPRVYQANSSGIVSLISDNTMGATIASDALAKSKATTFVGVGESRAVAQQVITALGLATTPEALVNQITITQYEGHPDPERHSPGVNRAGGQRSR</sequence>
<evidence type="ECO:0000256" key="2">
    <source>
        <dbReference type="SAM" id="Phobius"/>
    </source>
</evidence>
<dbReference type="Proteomes" id="UP000776164">
    <property type="component" value="Unassembled WGS sequence"/>
</dbReference>
<evidence type="ECO:0000313" key="4">
    <source>
        <dbReference type="Proteomes" id="UP000776164"/>
    </source>
</evidence>
<keyword evidence="2" id="KW-0812">Transmembrane</keyword>
<dbReference type="EMBL" id="JAFBBU010000001">
    <property type="protein sequence ID" value="MBM7473384.1"/>
    <property type="molecule type" value="Genomic_DNA"/>
</dbReference>
<feature type="region of interest" description="Disordered" evidence="1">
    <location>
        <begin position="107"/>
        <end position="129"/>
    </location>
</feature>
<gene>
    <name evidence="3" type="ORF">JOE66_003018</name>
</gene>
<reference evidence="3 4" key="1">
    <citation type="submission" date="2021-01" db="EMBL/GenBank/DDBJ databases">
        <title>Sequencing the genomes of 1000 actinobacteria strains.</title>
        <authorList>
            <person name="Klenk H.-P."/>
        </authorList>
    </citation>
    <scope>NUCLEOTIDE SEQUENCE [LARGE SCALE GENOMIC DNA]</scope>
    <source>
        <strain evidence="3 4">DSM 13057</strain>
    </source>
</reference>